<proteinExistence type="predicted"/>
<name>A0A5B7IIP9_PORTR</name>
<accession>A0A5B7IIP9</accession>
<gene>
    <name evidence="2" type="ORF">E2C01_080121</name>
</gene>
<keyword evidence="3" id="KW-1185">Reference proteome</keyword>
<dbReference type="EMBL" id="VSRR010068159">
    <property type="protein sequence ID" value="MPC85351.1"/>
    <property type="molecule type" value="Genomic_DNA"/>
</dbReference>
<organism evidence="2 3">
    <name type="scientific">Portunus trituberculatus</name>
    <name type="common">Swimming crab</name>
    <name type="synonym">Neptunus trituberculatus</name>
    <dbReference type="NCBI Taxonomy" id="210409"/>
    <lineage>
        <taxon>Eukaryota</taxon>
        <taxon>Metazoa</taxon>
        <taxon>Ecdysozoa</taxon>
        <taxon>Arthropoda</taxon>
        <taxon>Crustacea</taxon>
        <taxon>Multicrustacea</taxon>
        <taxon>Malacostraca</taxon>
        <taxon>Eumalacostraca</taxon>
        <taxon>Eucarida</taxon>
        <taxon>Decapoda</taxon>
        <taxon>Pleocyemata</taxon>
        <taxon>Brachyura</taxon>
        <taxon>Eubrachyura</taxon>
        <taxon>Portunoidea</taxon>
        <taxon>Portunidae</taxon>
        <taxon>Portuninae</taxon>
        <taxon>Portunus</taxon>
    </lineage>
</organism>
<dbReference type="Proteomes" id="UP000324222">
    <property type="component" value="Unassembled WGS sequence"/>
</dbReference>
<reference evidence="2 3" key="1">
    <citation type="submission" date="2019-05" db="EMBL/GenBank/DDBJ databases">
        <title>Another draft genome of Portunus trituberculatus and its Hox gene families provides insights of decapod evolution.</title>
        <authorList>
            <person name="Jeong J.-H."/>
            <person name="Song I."/>
            <person name="Kim S."/>
            <person name="Choi T."/>
            <person name="Kim D."/>
            <person name="Ryu S."/>
            <person name="Kim W."/>
        </authorList>
    </citation>
    <scope>NUCLEOTIDE SEQUENCE [LARGE SCALE GENOMIC DNA]</scope>
    <source>
        <tissue evidence="2">Muscle</tissue>
    </source>
</reference>
<feature type="region of interest" description="Disordered" evidence="1">
    <location>
        <begin position="40"/>
        <end position="61"/>
    </location>
</feature>
<evidence type="ECO:0000313" key="3">
    <source>
        <dbReference type="Proteomes" id="UP000324222"/>
    </source>
</evidence>
<comment type="caution">
    <text evidence="2">The sequence shown here is derived from an EMBL/GenBank/DDBJ whole genome shotgun (WGS) entry which is preliminary data.</text>
</comment>
<evidence type="ECO:0000256" key="1">
    <source>
        <dbReference type="SAM" id="MobiDB-lite"/>
    </source>
</evidence>
<dbReference type="AlphaFoldDB" id="A0A5B7IIP9"/>
<protein>
    <submittedName>
        <fullName evidence="2">Uncharacterized protein</fullName>
    </submittedName>
</protein>
<sequence length="61" mass="7170">MCECKIWNVEPGRKRTSGNRRLEQREGKANQFPNISEVMRSGRGEVGYEEDDEVKNERVDR</sequence>
<evidence type="ECO:0000313" key="2">
    <source>
        <dbReference type="EMBL" id="MPC85351.1"/>
    </source>
</evidence>